<dbReference type="RefSeq" id="WP_208984728.1">
    <property type="nucleotide sequence ID" value="NZ_CXST01000004.1"/>
</dbReference>
<feature type="transmembrane region" description="Helical" evidence="10">
    <location>
        <begin position="422"/>
        <end position="449"/>
    </location>
</feature>
<evidence type="ECO:0000259" key="12">
    <source>
        <dbReference type="PROSITE" id="PS50929"/>
    </source>
</evidence>
<dbReference type="SUPFAM" id="SSF52540">
    <property type="entry name" value="P-loop containing nucleoside triphosphate hydrolases"/>
    <property type="match status" value="1"/>
</dbReference>
<dbReference type="GO" id="GO:0006508">
    <property type="term" value="P:proteolysis"/>
    <property type="evidence" value="ECO:0007669"/>
    <property type="project" value="InterPro"/>
</dbReference>
<dbReference type="SMART" id="SM00382">
    <property type="entry name" value="AAA"/>
    <property type="match status" value="1"/>
</dbReference>
<dbReference type="GO" id="GO:0008233">
    <property type="term" value="F:peptidase activity"/>
    <property type="evidence" value="ECO:0007669"/>
    <property type="project" value="InterPro"/>
</dbReference>
<organism evidence="14 15">
    <name type="scientific">Roseibium aggregatum</name>
    <dbReference type="NCBI Taxonomy" id="187304"/>
    <lineage>
        <taxon>Bacteria</taxon>
        <taxon>Pseudomonadati</taxon>
        <taxon>Pseudomonadota</taxon>
        <taxon>Alphaproteobacteria</taxon>
        <taxon>Hyphomicrobiales</taxon>
        <taxon>Stappiaceae</taxon>
        <taxon>Roseibium</taxon>
    </lineage>
</organism>
<evidence type="ECO:0000256" key="2">
    <source>
        <dbReference type="ARBA" id="ARBA00022448"/>
    </source>
</evidence>
<accession>A0A0M6Y9N1</accession>
<evidence type="ECO:0000256" key="3">
    <source>
        <dbReference type="ARBA" id="ARBA00022475"/>
    </source>
</evidence>
<dbReference type="Gene3D" id="3.90.70.10">
    <property type="entry name" value="Cysteine proteinases"/>
    <property type="match status" value="1"/>
</dbReference>
<evidence type="ECO:0000256" key="9">
    <source>
        <dbReference type="ARBA" id="ARBA00023136"/>
    </source>
</evidence>
<dbReference type="Gene3D" id="1.20.1560.10">
    <property type="entry name" value="ABC transporter type 1, transmembrane domain"/>
    <property type="match status" value="1"/>
</dbReference>
<dbReference type="InterPro" id="IPR027417">
    <property type="entry name" value="P-loop_NTPase"/>
</dbReference>
<dbReference type="NCBIfam" id="TIGR03375">
    <property type="entry name" value="type_I_sec_LssB"/>
    <property type="match status" value="1"/>
</dbReference>
<name>A0A0M6Y9N1_9HYPH</name>
<dbReference type="GO" id="GO:0015421">
    <property type="term" value="F:ABC-type oligopeptide transporter activity"/>
    <property type="evidence" value="ECO:0007669"/>
    <property type="project" value="TreeGrafter"/>
</dbReference>
<keyword evidence="15" id="KW-1185">Reference proteome</keyword>
<dbReference type="Pfam" id="PF00664">
    <property type="entry name" value="ABC_membrane"/>
    <property type="match status" value="1"/>
</dbReference>
<dbReference type="GO" id="GO:0016887">
    <property type="term" value="F:ATP hydrolysis activity"/>
    <property type="evidence" value="ECO:0007669"/>
    <property type="project" value="InterPro"/>
</dbReference>
<dbReference type="Gene3D" id="3.40.50.300">
    <property type="entry name" value="P-loop containing nucleotide triphosphate hydrolases"/>
    <property type="match status" value="1"/>
</dbReference>
<dbReference type="SUPFAM" id="SSF90123">
    <property type="entry name" value="ABC transporter transmembrane region"/>
    <property type="match status" value="1"/>
</dbReference>
<protein>
    <submittedName>
        <fullName evidence="14">RTX-I toxin determinant B</fullName>
    </submittedName>
</protein>
<comment type="subcellular location">
    <subcellularLocation>
        <location evidence="1">Cell membrane</location>
        <topology evidence="1">Multi-pass membrane protein</topology>
    </subcellularLocation>
</comment>
<evidence type="ECO:0000256" key="7">
    <source>
        <dbReference type="ARBA" id="ARBA00022840"/>
    </source>
</evidence>
<feature type="domain" description="ABC transporter" evidence="11">
    <location>
        <begin position="520"/>
        <end position="756"/>
    </location>
</feature>
<keyword evidence="2" id="KW-0813">Transport</keyword>
<feature type="transmembrane region" description="Helical" evidence="10">
    <location>
        <begin position="205"/>
        <end position="225"/>
    </location>
</feature>
<dbReference type="EMBL" id="CXST01000004">
    <property type="protein sequence ID" value="CTQ46806.1"/>
    <property type="molecule type" value="Genomic_DNA"/>
</dbReference>
<evidence type="ECO:0000256" key="1">
    <source>
        <dbReference type="ARBA" id="ARBA00004651"/>
    </source>
</evidence>
<feature type="transmembrane region" description="Helical" evidence="10">
    <location>
        <begin position="320"/>
        <end position="343"/>
    </location>
</feature>
<feature type="transmembrane region" description="Helical" evidence="10">
    <location>
        <begin position="237"/>
        <end position="259"/>
    </location>
</feature>
<dbReference type="InterPro" id="IPR036640">
    <property type="entry name" value="ABC1_TM_sf"/>
</dbReference>
<dbReference type="PROSITE" id="PS50990">
    <property type="entry name" value="PEPTIDASE_C39"/>
    <property type="match status" value="1"/>
</dbReference>
<keyword evidence="8 10" id="KW-1133">Transmembrane helix</keyword>
<dbReference type="InterPro" id="IPR005074">
    <property type="entry name" value="Peptidase_C39"/>
</dbReference>
<feature type="transmembrane region" description="Helical" evidence="10">
    <location>
        <begin position="349"/>
        <end position="369"/>
    </location>
</feature>
<dbReference type="PANTHER" id="PTHR43394:SF1">
    <property type="entry name" value="ATP-BINDING CASSETTE SUB-FAMILY B MEMBER 10, MITOCHONDRIAL"/>
    <property type="match status" value="1"/>
</dbReference>
<dbReference type="InterPro" id="IPR039421">
    <property type="entry name" value="Type_1_exporter"/>
</dbReference>
<dbReference type="Pfam" id="PF03412">
    <property type="entry name" value="Peptidase_C39"/>
    <property type="match status" value="1"/>
</dbReference>
<dbReference type="InterPro" id="IPR017750">
    <property type="entry name" value="ATPase_T1SS"/>
</dbReference>
<dbReference type="FunFam" id="3.40.50.300:FF:000299">
    <property type="entry name" value="ABC transporter ATP-binding protein/permease"/>
    <property type="match status" value="1"/>
</dbReference>
<dbReference type="Pfam" id="PF00005">
    <property type="entry name" value="ABC_tran"/>
    <property type="match status" value="1"/>
</dbReference>
<keyword evidence="9 10" id="KW-0472">Membrane</keyword>
<reference evidence="15" key="1">
    <citation type="submission" date="2015-07" db="EMBL/GenBank/DDBJ databases">
        <authorList>
            <person name="Rodrigo-Torres Lidia"/>
            <person name="Arahal R.David."/>
        </authorList>
    </citation>
    <scope>NUCLEOTIDE SEQUENCE [LARGE SCALE GENOMIC DNA]</scope>
    <source>
        <strain evidence="15">CECT 4801</strain>
    </source>
</reference>
<feature type="transmembrane region" description="Helical" evidence="10">
    <location>
        <begin position="455"/>
        <end position="475"/>
    </location>
</feature>
<dbReference type="PANTHER" id="PTHR43394">
    <property type="entry name" value="ATP-DEPENDENT PERMEASE MDL1, MITOCHONDRIAL"/>
    <property type="match status" value="1"/>
</dbReference>
<proteinExistence type="predicted"/>
<dbReference type="GO" id="GO:0005886">
    <property type="term" value="C:plasma membrane"/>
    <property type="evidence" value="ECO:0007669"/>
    <property type="project" value="UniProtKB-SubCell"/>
</dbReference>
<dbReference type="InterPro" id="IPR011527">
    <property type="entry name" value="ABC1_TM_dom"/>
</dbReference>
<evidence type="ECO:0000256" key="5">
    <source>
        <dbReference type="ARBA" id="ARBA00022741"/>
    </source>
</evidence>
<evidence type="ECO:0000259" key="13">
    <source>
        <dbReference type="PROSITE" id="PS50990"/>
    </source>
</evidence>
<dbReference type="AlphaFoldDB" id="A0A0M6Y9N1"/>
<dbReference type="CDD" id="cd18587">
    <property type="entry name" value="ABC_6TM_LapB_like"/>
    <property type="match status" value="1"/>
</dbReference>
<dbReference type="InterPro" id="IPR003593">
    <property type="entry name" value="AAA+_ATPase"/>
</dbReference>
<evidence type="ECO:0000256" key="6">
    <source>
        <dbReference type="ARBA" id="ARBA00022801"/>
    </source>
</evidence>
<feature type="domain" description="Peptidase C39" evidence="13">
    <location>
        <begin position="48"/>
        <end position="173"/>
    </location>
</feature>
<keyword evidence="3" id="KW-1003">Cell membrane</keyword>
<evidence type="ECO:0000313" key="14">
    <source>
        <dbReference type="EMBL" id="CTQ46806.1"/>
    </source>
</evidence>
<keyword evidence="5" id="KW-0547">Nucleotide-binding</keyword>
<sequence>MLFKIKPGMDTVRRRSLVIGSIEAHGTALKMLHKNKDTQSPPMAPENEPSSAPFDPLASALKYIARVHGYHVSDSVIWNGLPHDQGLLTVGNLGRAAANCGLQVFPAQKEISSIPHAALPCIIALNNSQMLVLTAINEDAGTIELVDPKDPSGNFRRQRMEFEGDYSGYAIFFQPTTDNSGNSQRVLDGESHWFWGTISIYWRDYVHVAIAALLINLLALASPLFTMNVYDRVVPNFAIPTLWALAIGVILSLIFDFILKIARGQIINVAGKQADNALASKIFAHALAIDFEKRPVSSGQFANHIREFETVREFITSSSLVSLIDVFFIGIFVAVLFLLVGPIAVVPLAAIPVVLCISLFVQAPLSGAIEKSHRESAIRHSILVESIANLDTVRALNAEGRMQTKWERSVAASSAAIMKGRFWALIAQSGTGFVQAAVSIVTVVWGVYLISSGDITMGALIAAMMLSGRVLAPLANVANTLTRLRQTLHSYKILNDVMTTETERKPGRTYINKAVASGSVQFKAVSFRYPGAENDSLKDISLKITPGETVGLIGRVGSGKSTVGRLVSGLYYPTNGAVLVDGTDTRQFDPSDLRANVGFLSQDNVLFSGTVRENISAGDPFADDDALLEAARIAGVDEFIAQHPLGYDLQVGEGGRFLSGGQKQSVALARILLRKPRVLFLDEPSSHLDLASERKLITRLKEFNSPDTTVIISTHRMSLVELTDRLITLDNGKLVLDGPRQEVLQKLQELGAVAAASRAGDGGVSL</sequence>
<feature type="domain" description="ABC transmembrane type-1" evidence="12">
    <location>
        <begin position="208"/>
        <end position="486"/>
    </location>
</feature>
<keyword evidence="4 10" id="KW-0812">Transmembrane</keyword>
<evidence type="ECO:0000256" key="10">
    <source>
        <dbReference type="SAM" id="Phobius"/>
    </source>
</evidence>
<dbReference type="CDD" id="cd03245">
    <property type="entry name" value="ABCC_bacteriocin_exporters"/>
    <property type="match status" value="1"/>
</dbReference>
<dbReference type="PROSITE" id="PS50893">
    <property type="entry name" value="ABC_TRANSPORTER_2"/>
    <property type="match status" value="1"/>
</dbReference>
<keyword evidence="6" id="KW-0378">Hydrolase</keyword>
<evidence type="ECO:0000256" key="8">
    <source>
        <dbReference type="ARBA" id="ARBA00022989"/>
    </source>
</evidence>
<keyword evidence="7" id="KW-0067">ATP-binding</keyword>
<evidence type="ECO:0000259" key="11">
    <source>
        <dbReference type="PROSITE" id="PS50893"/>
    </source>
</evidence>
<gene>
    <name evidence="14" type="primary">apxIB_2</name>
    <name evidence="14" type="ORF">LAL4801_05266</name>
</gene>
<dbReference type="Proteomes" id="UP000048926">
    <property type="component" value="Unassembled WGS sequence"/>
</dbReference>
<evidence type="ECO:0000256" key="4">
    <source>
        <dbReference type="ARBA" id="ARBA00022692"/>
    </source>
</evidence>
<dbReference type="GO" id="GO:0005524">
    <property type="term" value="F:ATP binding"/>
    <property type="evidence" value="ECO:0007669"/>
    <property type="project" value="UniProtKB-KW"/>
</dbReference>
<dbReference type="PROSITE" id="PS50929">
    <property type="entry name" value="ABC_TM1F"/>
    <property type="match status" value="1"/>
</dbReference>
<dbReference type="InterPro" id="IPR003439">
    <property type="entry name" value="ABC_transporter-like_ATP-bd"/>
</dbReference>
<evidence type="ECO:0000313" key="15">
    <source>
        <dbReference type="Proteomes" id="UP000048926"/>
    </source>
</evidence>